<dbReference type="InterPro" id="IPR009927">
    <property type="entry name" value="DUF1464"/>
</dbReference>
<dbReference type="AlphaFoldDB" id="A0A7C4BCH8"/>
<dbReference type="Pfam" id="PF07318">
    <property type="entry name" value="DUF1464"/>
    <property type="match status" value="1"/>
</dbReference>
<sequence length="389" mass="42550">MAVRVLGVDPGTKTFDVVAIENGVVKAEKSIDTTTIAKNPEVLISAIEACEADFIVAPSGYGVPVTRGDEVLDPRRFAIEVLLLSTEDDIRRGVEAGEVGIWVYDALAKVVDYLVKRFSDRVLFLPSVILLPTVPAYRKLNKVDMGTVDKLAATFVATHSYSQREGVDYSNVNIVVAELGFGYNAVVAVNKGKIVDGIGGTCASVGTLTAGSLDLEVVVRVERWDRWDVFHGGLFHYVNTFDMSDLAKAFERGEEPLASAFRGFIEAVAKDIMRALVTNPRAEAVMLTGRHSRLGLVKKLLQDLLKDVELLYVDPIKGAQMSKEAAQGYAAIGEGIVGGVFRDLVKHMEIEKACGTVADYLVHEKLRKFREWIQSTYKALVTHPKLCTT</sequence>
<evidence type="ECO:0000313" key="1">
    <source>
        <dbReference type="EMBL" id="HGI87840.1"/>
    </source>
</evidence>
<comment type="caution">
    <text evidence="1">The sequence shown here is derived from an EMBL/GenBank/DDBJ whole genome shotgun (WGS) entry which is preliminary data.</text>
</comment>
<dbReference type="EMBL" id="DTFF01000047">
    <property type="protein sequence ID" value="HGI87840.1"/>
    <property type="molecule type" value="Genomic_DNA"/>
</dbReference>
<protein>
    <submittedName>
        <fullName evidence="1">DUF1464 domain-containing protein</fullName>
    </submittedName>
</protein>
<proteinExistence type="predicted"/>
<name>A0A7C4BCH8_9CREN</name>
<dbReference type="InterPro" id="IPR043129">
    <property type="entry name" value="ATPase_NBD"/>
</dbReference>
<reference evidence="1" key="1">
    <citation type="journal article" date="2020" name="mSystems">
        <title>Genome- and Community-Level Interaction Insights into Carbon Utilization and Element Cycling Functions of Hydrothermarchaeota in Hydrothermal Sediment.</title>
        <authorList>
            <person name="Zhou Z."/>
            <person name="Liu Y."/>
            <person name="Xu W."/>
            <person name="Pan J."/>
            <person name="Luo Z.H."/>
            <person name="Li M."/>
        </authorList>
    </citation>
    <scope>NUCLEOTIDE SEQUENCE [LARGE SCALE GENOMIC DNA]</scope>
    <source>
        <strain evidence="1">SpSt-732</strain>
    </source>
</reference>
<dbReference type="Gene3D" id="3.30.420.40">
    <property type="match status" value="1"/>
</dbReference>
<gene>
    <name evidence="1" type="ORF">ENV14_05590</name>
</gene>
<dbReference type="SUPFAM" id="SSF53067">
    <property type="entry name" value="Actin-like ATPase domain"/>
    <property type="match status" value="1"/>
</dbReference>
<organism evidence="1">
    <name type="scientific">Ignisphaera aggregans</name>
    <dbReference type="NCBI Taxonomy" id="334771"/>
    <lineage>
        <taxon>Archaea</taxon>
        <taxon>Thermoproteota</taxon>
        <taxon>Thermoprotei</taxon>
        <taxon>Desulfurococcales</taxon>
        <taxon>Desulfurococcaceae</taxon>
        <taxon>Ignisphaera</taxon>
    </lineage>
</organism>
<accession>A0A7C4BCH8</accession>
<dbReference type="PIRSF" id="PIRSF009433">
    <property type="entry name" value="DUF1464"/>
    <property type="match status" value="1"/>
</dbReference>